<dbReference type="InterPro" id="IPR005247">
    <property type="entry name" value="YbhB_YbcL/LppC-like"/>
</dbReference>
<keyword evidence="1" id="KW-0732">Signal</keyword>
<dbReference type="Pfam" id="PF01161">
    <property type="entry name" value="PBP"/>
    <property type="match status" value="1"/>
</dbReference>
<name>A0ABU1WEG1_9GAMM</name>
<organism evidence="2 3">
    <name type="scientific">Lysobacter niastensis</name>
    <dbReference type="NCBI Taxonomy" id="380629"/>
    <lineage>
        <taxon>Bacteria</taxon>
        <taxon>Pseudomonadati</taxon>
        <taxon>Pseudomonadota</taxon>
        <taxon>Gammaproteobacteria</taxon>
        <taxon>Lysobacterales</taxon>
        <taxon>Lysobacteraceae</taxon>
        <taxon>Lysobacter</taxon>
    </lineage>
</organism>
<feature type="signal peptide" evidence="1">
    <location>
        <begin position="1"/>
        <end position="25"/>
    </location>
</feature>
<gene>
    <name evidence="2" type="ORF">J2X06_003198</name>
</gene>
<comment type="caution">
    <text evidence="2">The sequence shown here is derived from an EMBL/GenBank/DDBJ whole genome shotgun (WGS) entry which is preliminary data.</text>
</comment>
<evidence type="ECO:0000256" key="1">
    <source>
        <dbReference type="SAM" id="SignalP"/>
    </source>
</evidence>
<feature type="chain" id="PRO_5046117610" evidence="1">
    <location>
        <begin position="26"/>
        <end position="187"/>
    </location>
</feature>
<proteinExistence type="predicted"/>
<sequence length="187" mass="20082">MTLIRPWPAAVVSLALAMVVPFSEAKEPVVSLTLTSPAFTASASIPSRHTCDGQDVSPPLQWSGVPSGARSLVLIVDDPDAPDPAAPKRTWVHWVLYDIPANATGLPEGVASAQLPAGTREGLNDWERTGYGGPCPPIGRHRYFHKLYALDTVLSDLGKPDKARLLEAMKGHVVAQGELIGTYQRNR</sequence>
<dbReference type="PANTHER" id="PTHR30289">
    <property type="entry name" value="UNCHARACTERIZED PROTEIN YBCL-RELATED"/>
    <property type="match status" value="1"/>
</dbReference>
<evidence type="ECO:0000313" key="2">
    <source>
        <dbReference type="EMBL" id="MDR7135980.1"/>
    </source>
</evidence>
<dbReference type="SUPFAM" id="SSF49777">
    <property type="entry name" value="PEBP-like"/>
    <property type="match status" value="1"/>
</dbReference>
<dbReference type="GO" id="GO:0004860">
    <property type="term" value="F:protein kinase inhibitor activity"/>
    <property type="evidence" value="ECO:0007669"/>
    <property type="project" value="UniProtKB-KW"/>
</dbReference>
<accession>A0ABU1WEG1</accession>
<reference evidence="2 3" key="1">
    <citation type="submission" date="2023-07" db="EMBL/GenBank/DDBJ databases">
        <title>Sorghum-associated microbial communities from plants grown in Nebraska, USA.</title>
        <authorList>
            <person name="Schachtman D."/>
        </authorList>
    </citation>
    <scope>NUCLEOTIDE SEQUENCE [LARGE SCALE GENOMIC DNA]</scope>
    <source>
        <strain evidence="2 3">BE198</strain>
    </source>
</reference>
<dbReference type="InterPro" id="IPR008914">
    <property type="entry name" value="PEBP"/>
</dbReference>
<evidence type="ECO:0000313" key="3">
    <source>
        <dbReference type="Proteomes" id="UP001251524"/>
    </source>
</evidence>
<dbReference type="PANTHER" id="PTHR30289:SF1">
    <property type="entry name" value="PEBP (PHOSPHATIDYLETHANOLAMINE-BINDING PROTEIN) FAMILY PROTEIN"/>
    <property type="match status" value="1"/>
</dbReference>
<dbReference type="EMBL" id="JAVDVY010000003">
    <property type="protein sequence ID" value="MDR7135980.1"/>
    <property type="molecule type" value="Genomic_DNA"/>
</dbReference>
<protein>
    <submittedName>
        <fullName evidence="2">Raf kinase inhibitor-like YbhB/YbcL family protein</fullName>
    </submittedName>
</protein>
<dbReference type="NCBIfam" id="TIGR00481">
    <property type="entry name" value="YbhB/YbcL family Raf kinase inhibitor-like protein"/>
    <property type="match status" value="1"/>
</dbReference>
<dbReference type="Gene3D" id="3.90.280.10">
    <property type="entry name" value="PEBP-like"/>
    <property type="match status" value="1"/>
</dbReference>
<dbReference type="Proteomes" id="UP001251524">
    <property type="component" value="Unassembled WGS sequence"/>
</dbReference>
<keyword evidence="3" id="KW-1185">Reference proteome</keyword>
<keyword evidence="2" id="KW-0649">Protein kinase inhibitor</keyword>
<dbReference type="CDD" id="cd00865">
    <property type="entry name" value="PEBP_bact_arch"/>
    <property type="match status" value="1"/>
</dbReference>
<dbReference type="InterPro" id="IPR036610">
    <property type="entry name" value="PEBP-like_sf"/>
</dbReference>